<dbReference type="EMBL" id="CAXLJL010000179">
    <property type="protein sequence ID" value="CAL5134082.1"/>
    <property type="molecule type" value="Genomic_DNA"/>
</dbReference>
<dbReference type="Proteomes" id="UP001497525">
    <property type="component" value="Unassembled WGS sequence"/>
</dbReference>
<reference evidence="2" key="1">
    <citation type="submission" date="2024-06" db="EMBL/GenBank/DDBJ databases">
        <authorList>
            <person name="Liu X."/>
            <person name="Lenzi L."/>
            <person name="Haldenby T S."/>
            <person name="Uol C."/>
        </authorList>
    </citation>
    <scope>NUCLEOTIDE SEQUENCE</scope>
</reference>
<comment type="caution">
    <text evidence="2">The sequence shown here is derived from an EMBL/GenBank/DDBJ whole genome shotgun (WGS) entry which is preliminary data.</text>
</comment>
<name>A0AAV2T9A0_CALDB</name>
<evidence type="ECO:0000256" key="1">
    <source>
        <dbReference type="SAM" id="MobiDB-lite"/>
    </source>
</evidence>
<organism evidence="2 3">
    <name type="scientific">Calicophoron daubneyi</name>
    <name type="common">Rumen fluke</name>
    <name type="synonym">Paramphistomum daubneyi</name>
    <dbReference type="NCBI Taxonomy" id="300641"/>
    <lineage>
        <taxon>Eukaryota</taxon>
        <taxon>Metazoa</taxon>
        <taxon>Spiralia</taxon>
        <taxon>Lophotrochozoa</taxon>
        <taxon>Platyhelminthes</taxon>
        <taxon>Trematoda</taxon>
        <taxon>Digenea</taxon>
        <taxon>Plagiorchiida</taxon>
        <taxon>Pronocephalata</taxon>
        <taxon>Paramphistomoidea</taxon>
        <taxon>Paramphistomidae</taxon>
        <taxon>Calicophoron</taxon>
    </lineage>
</organism>
<feature type="region of interest" description="Disordered" evidence="1">
    <location>
        <begin position="36"/>
        <end position="116"/>
    </location>
</feature>
<dbReference type="AlphaFoldDB" id="A0AAV2T9A0"/>
<feature type="region of interest" description="Disordered" evidence="1">
    <location>
        <begin position="152"/>
        <end position="177"/>
    </location>
</feature>
<sequence>MNRVSEWFEKKRMEKAREEAKLLQKANSCIAAMPSLFPNDISVPKPRAHSSSLHQAISEIKSKHRKSKSKERAKPKHAGSDSEHSPLPDPDVSEKSFPHNNSPDHCSKSSKSVPGAVELAKQMELDRMRAERLQRERRERERAAVVMAKAMGLSTALADPPQTETPTDERQLPFNSAFNPELSAALAERRQRWRESKRNSHL</sequence>
<gene>
    <name evidence="2" type="ORF">CDAUBV1_LOCUS7310</name>
</gene>
<protein>
    <submittedName>
        <fullName evidence="2">Uncharacterized protein</fullName>
    </submittedName>
</protein>
<feature type="compositionally biased region" description="Polar residues" evidence="1">
    <location>
        <begin position="98"/>
        <end position="112"/>
    </location>
</feature>
<evidence type="ECO:0000313" key="3">
    <source>
        <dbReference type="Proteomes" id="UP001497525"/>
    </source>
</evidence>
<evidence type="ECO:0000313" key="2">
    <source>
        <dbReference type="EMBL" id="CAL5134082.1"/>
    </source>
</evidence>
<feature type="compositionally biased region" description="Basic and acidic residues" evidence="1">
    <location>
        <begin position="78"/>
        <end position="97"/>
    </location>
</feature>
<feature type="compositionally biased region" description="Basic residues" evidence="1">
    <location>
        <begin position="62"/>
        <end position="77"/>
    </location>
</feature>
<accession>A0AAV2T9A0</accession>
<proteinExistence type="predicted"/>